<evidence type="ECO:0000313" key="9">
    <source>
        <dbReference type="Proteomes" id="UP001342314"/>
    </source>
</evidence>
<comment type="pathway">
    <text evidence="5">Amino-acid biosynthesis.</text>
</comment>
<evidence type="ECO:0000256" key="2">
    <source>
        <dbReference type="ARBA" id="ARBA00023141"/>
    </source>
</evidence>
<comment type="caution">
    <text evidence="8">The sequence shown here is derived from an EMBL/GenBank/DDBJ whole genome shotgun (WGS) entry which is preliminary data.</text>
</comment>
<dbReference type="Pfam" id="PF00800">
    <property type="entry name" value="PDT"/>
    <property type="match status" value="1"/>
</dbReference>
<feature type="compositionally biased region" description="Basic residues" evidence="6">
    <location>
        <begin position="274"/>
        <end position="290"/>
    </location>
</feature>
<evidence type="ECO:0000256" key="6">
    <source>
        <dbReference type="SAM" id="MobiDB-lite"/>
    </source>
</evidence>
<feature type="compositionally biased region" description="Basic and acidic residues" evidence="6">
    <location>
        <begin position="242"/>
        <end position="251"/>
    </location>
</feature>
<dbReference type="SUPFAM" id="SSF53850">
    <property type="entry name" value="Periplasmic binding protein-like II"/>
    <property type="match status" value="1"/>
</dbReference>
<dbReference type="AlphaFoldDB" id="A0AAV5GKS3"/>
<gene>
    <name evidence="8" type="ORF">Rhopal_002634-T1</name>
</gene>
<dbReference type="PROSITE" id="PS51171">
    <property type="entry name" value="PREPHENATE_DEHYDR_3"/>
    <property type="match status" value="1"/>
</dbReference>
<feature type="compositionally biased region" description="Basic and acidic residues" evidence="6">
    <location>
        <begin position="258"/>
        <end position="273"/>
    </location>
</feature>
<sequence>METPSAAAESASSAAPPRVAFLGPLGTYSHQATTDFFGACELVPQTRIADVFTAVSTSAAAFGVVPIENSSFGPVAETMEQLRTTQLSLRGMTALRIGHALLANKKADLNQMKRVYSHEQGLGQCRQYLGRRYPGIEIIPVNSTAQAAQEAVNDLQGLAVCSLKCAEVYDLLAVDTNIQDAGATPGFRSSRARPPPRASAELAATKARASLRVPAGYAFEDSDFPTDDYEPRQGQVKRRKARTEGEKEGREKKRRKKDGGEKKGAPDKAGDKALRKKERREKRRRDRKGKARAEDAAGADDDDENDAKVQKRVRIAAPASETSAYVPSSDDEDAVDDAAELRRLRASLEGDDDSLGLDSMLVDLADPLRLPADGHVRGKRFWQGLERGVYRSALHDVAQDRTHLGRALVEWEALRRRREAEELEFAAGARTSMDDADGEERRFDDDGREIIPLPSSVALAKMARWPSSHPSDAAECPPSASSVLDEALLASYEEAQRQARVVPPLPRQRVKPRSAYAPGGPFAPASPAASDSSGSGSDSDSLAEADEPLDELPPAIAAIPPLLSSIVTRLVDFVPKEPLPAYDMWSAAKRDEEARKDDKARGIERGLTAPGWEEVLAILAKLEQQLVALFGPSNKPPHANGPPQLRLTQQEV</sequence>
<feature type="region of interest" description="Disordered" evidence="6">
    <location>
        <begin position="180"/>
        <end position="204"/>
    </location>
</feature>
<dbReference type="GO" id="GO:0005737">
    <property type="term" value="C:cytoplasm"/>
    <property type="evidence" value="ECO:0007669"/>
    <property type="project" value="TreeGrafter"/>
</dbReference>
<proteinExistence type="predicted"/>
<feature type="compositionally biased region" description="Low complexity" evidence="6">
    <location>
        <begin position="514"/>
        <end position="540"/>
    </location>
</feature>
<name>A0AAV5GKS3_9BASI</name>
<evidence type="ECO:0000256" key="1">
    <source>
        <dbReference type="ARBA" id="ARBA00022605"/>
    </source>
</evidence>
<feature type="region of interest" description="Disordered" evidence="6">
    <location>
        <begin position="499"/>
        <end position="546"/>
    </location>
</feature>
<keyword evidence="4" id="KW-0456">Lyase</keyword>
<keyword evidence="1" id="KW-0028">Amino-acid biosynthesis</keyword>
<organism evidence="8 9">
    <name type="scientific">Rhodotorula paludigena</name>
    <dbReference type="NCBI Taxonomy" id="86838"/>
    <lineage>
        <taxon>Eukaryota</taxon>
        <taxon>Fungi</taxon>
        <taxon>Dikarya</taxon>
        <taxon>Basidiomycota</taxon>
        <taxon>Pucciniomycotina</taxon>
        <taxon>Microbotryomycetes</taxon>
        <taxon>Sporidiobolales</taxon>
        <taxon>Sporidiobolaceae</taxon>
        <taxon>Rhodotorula</taxon>
    </lineage>
</organism>
<protein>
    <recommendedName>
        <fullName evidence="7">Prephenate dehydratase domain-containing protein</fullName>
    </recommendedName>
</protein>
<evidence type="ECO:0000256" key="4">
    <source>
        <dbReference type="ARBA" id="ARBA00023239"/>
    </source>
</evidence>
<dbReference type="InterPro" id="IPR001086">
    <property type="entry name" value="Preph_deHydtase"/>
</dbReference>
<dbReference type="Proteomes" id="UP001342314">
    <property type="component" value="Unassembled WGS sequence"/>
</dbReference>
<evidence type="ECO:0000256" key="5">
    <source>
        <dbReference type="ARBA" id="ARBA00029440"/>
    </source>
</evidence>
<keyword evidence="2" id="KW-0057">Aromatic amino acid biosynthesis</keyword>
<evidence type="ECO:0000256" key="3">
    <source>
        <dbReference type="ARBA" id="ARBA00023222"/>
    </source>
</evidence>
<dbReference type="Gene3D" id="3.40.190.10">
    <property type="entry name" value="Periplasmic binding protein-like II"/>
    <property type="match status" value="2"/>
</dbReference>
<dbReference type="GO" id="GO:0004664">
    <property type="term" value="F:prephenate dehydratase activity"/>
    <property type="evidence" value="ECO:0007669"/>
    <property type="project" value="InterPro"/>
</dbReference>
<reference evidence="8 9" key="1">
    <citation type="submission" date="2021-12" db="EMBL/GenBank/DDBJ databases">
        <title>High titer production of polyol ester of fatty acids by Rhodotorula paludigena BS15 towards product separation-free biomass refinery.</title>
        <authorList>
            <person name="Mano J."/>
            <person name="Ono H."/>
            <person name="Tanaka T."/>
            <person name="Naito K."/>
            <person name="Sushida H."/>
            <person name="Ike M."/>
            <person name="Tokuyasu K."/>
            <person name="Kitaoka M."/>
        </authorList>
    </citation>
    <scope>NUCLEOTIDE SEQUENCE [LARGE SCALE GENOMIC DNA]</scope>
    <source>
        <strain evidence="8 9">BS15</strain>
    </source>
</reference>
<feature type="domain" description="Prephenate dehydratase" evidence="7">
    <location>
        <begin position="18"/>
        <end position="193"/>
    </location>
</feature>
<evidence type="ECO:0000313" key="8">
    <source>
        <dbReference type="EMBL" id="GJN89647.1"/>
    </source>
</evidence>
<accession>A0AAV5GKS3</accession>
<dbReference type="CDD" id="cd13532">
    <property type="entry name" value="PBP2_PDT_like"/>
    <property type="match status" value="1"/>
</dbReference>
<dbReference type="GO" id="GO:0009094">
    <property type="term" value="P:L-phenylalanine biosynthetic process"/>
    <property type="evidence" value="ECO:0007669"/>
    <property type="project" value="UniProtKB-KW"/>
</dbReference>
<dbReference type="EMBL" id="BQKY01000005">
    <property type="protein sequence ID" value="GJN89647.1"/>
    <property type="molecule type" value="Genomic_DNA"/>
</dbReference>
<keyword evidence="3" id="KW-0584">Phenylalanine biosynthesis</keyword>
<evidence type="ECO:0000259" key="7">
    <source>
        <dbReference type="PROSITE" id="PS51171"/>
    </source>
</evidence>
<dbReference type="PANTHER" id="PTHR21022">
    <property type="entry name" value="PREPHENATE DEHYDRATASE P PROTEIN"/>
    <property type="match status" value="1"/>
</dbReference>
<feature type="region of interest" description="Disordered" evidence="6">
    <location>
        <begin position="632"/>
        <end position="652"/>
    </location>
</feature>
<feature type="region of interest" description="Disordered" evidence="6">
    <location>
        <begin position="218"/>
        <end position="334"/>
    </location>
</feature>
<dbReference type="PANTHER" id="PTHR21022:SF19">
    <property type="entry name" value="PREPHENATE DEHYDRATASE-RELATED"/>
    <property type="match status" value="1"/>
</dbReference>
<keyword evidence="9" id="KW-1185">Reference proteome</keyword>